<dbReference type="AlphaFoldDB" id="A0A2M7BYS8"/>
<feature type="non-terminal residue" evidence="1">
    <location>
        <position position="1"/>
    </location>
</feature>
<accession>A0A2M7BYS8</accession>
<sequence>KPIKAMEHVFQSLWGPLFDQKNLAEMWVRGEMVDWASFEIASFAGEVHFYVRCFEERRVLIESAIYSQYPDAEISETEDYTKLVPQDIPNQEWDLYGLDLSFLKEDYYPIKTYLSFFEERGELIKEEKRIDPMAKLIETLSVLKPGEQYWLQIIIRSVSPQENPWVKKGKEKIDKIVGRVKAHPQLFGPPPEKKEEVLPPALRMTYGETEIVKEIENKIKKNGFETVLRGIYLAKRDIFHWHHKYIVDAYGSEFGSQNLNALKKWGKTKTTAIASPL</sequence>
<comment type="caution">
    <text evidence="1">The sequence shown here is derived from an EMBL/GenBank/DDBJ whole genome shotgun (WGS) entry which is preliminary data.</text>
</comment>
<organism evidence="1 2">
    <name type="scientific">Candidatus Nealsonbacteria bacterium CG03_land_8_20_14_0_80_36_12</name>
    <dbReference type="NCBI Taxonomy" id="1974701"/>
    <lineage>
        <taxon>Bacteria</taxon>
        <taxon>Candidatus Nealsoniibacteriota</taxon>
    </lineage>
</organism>
<name>A0A2M7BYS8_9BACT</name>
<reference evidence="2" key="1">
    <citation type="submission" date="2017-09" db="EMBL/GenBank/DDBJ databases">
        <title>Depth-based differentiation of microbial function through sediment-hosted aquifers and enrichment of novel symbionts in the deep terrestrial subsurface.</title>
        <authorList>
            <person name="Probst A.J."/>
            <person name="Ladd B."/>
            <person name="Jarett J.K."/>
            <person name="Geller-Mcgrath D.E."/>
            <person name="Sieber C.M.K."/>
            <person name="Emerson J.B."/>
            <person name="Anantharaman K."/>
            <person name="Thomas B.C."/>
            <person name="Malmstrom R."/>
            <person name="Stieglmeier M."/>
            <person name="Klingl A."/>
            <person name="Woyke T."/>
            <person name="Ryan C.M."/>
            <person name="Banfield J.F."/>
        </authorList>
    </citation>
    <scope>NUCLEOTIDE SEQUENCE [LARGE SCALE GENOMIC DNA]</scope>
</reference>
<proteinExistence type="predicted"/>
<gene>
    <name evidence="1" type="ORF">COS47_00415</name>
</gene>
<dbReference type="Proteomes" id="UP000230324">
    <property type="component" value="Unassembled WGS sequence"/>
</dbReference>
<evidence type="ECO:0000313" key="1">
    <source>
        <dbReference type="EMBL" id="PIV12833.1"/>
    </source>
</evidence>
<evidence type="ECO:0000313" key="2">
    <source>
        <dbReference type="Proteomes" id="UP000230324"/>
    </source>
</evidence>
<dbReference type="EMBL" id="PEUV01000008">
    <property type="protein sequence ID" value="PIV12833.1"/>
    <property type="molecule type" value="Genomic_DNA"/>
</dbReference>
<protein>
    <submittedName>
        <fullName evidence="1">Uncharacterized protein</fullName>
    </submittedName>
</protein>